<proteinExistence type="predicted"/>
<dbReference type="EMBL" id="AKHW03002524">
    <property type="protein sequence ID" value="KYO38431.1"/>
    <property type="molecule type" value="Genomic_DNA"/>
</dbReference>
<protein>
    <submittedName>
        <fullName evidence="1">Uncharacterized protein</fullName>
    </submittedName>
</protein>
<dbReference type="AlphaFoldDB" id="A0A151NNM8"/>
<keyword evidence="2" id="KW-1185">Reference proteome</keyword>
<sequence length="83" mass="9016">MWHVQAQASEHLGTPSLAPITLARNYCILQGPSLPQATGFPAKNGFGAFGTEEMYALQLHMGKMHQIAARMQPQVHQPPQPGP</sequence>
<name>A0A151NNM8_ALLMI</name>
<comment type="caution">
    <text evidence="1">The sequence shown here is derived from an EMBL/GenBank/DDBJ whole genome shotgun (WGS) entry which is preliminary data.</text>
</comment>
<evidence type="ECO:0000313" key="1">
    <source>
        <dbReference type="EMBL" id="KYO38431.1"/>
    </source>
</evidence>
<reference evidence="1 2" key="1">
    <citation type="journal article" date="2012" name="Genome Biol.">
        <title>Sequencing three crocodilian genomes to illuminate the evolution of archosaurs and amniotes.</title>
        <authorList>
            <person name="St John J.A."/>
            <person name="Braun E.L."/>
            <person name="Isberg S.R."/>
            <person name="Miles L.G."/>
            <person name="Chong A.Y."/>
            <person name="Gongora J."/>
            <person name="Dalzell P."/>
            <person name="Moran C."/>
            <person name="Bed'hom B."/>
            <person name="Abzhanov A."/>
            <person name="Burgess S.C."/>
            <person name="Cooksey A.M."/>
            <person name="Castoe T.A."/>
            <person name="Crawford N.G."/>
            <person name="Densmore L.D."/>
            <person name="Drew J.C."/>
            <person name="Edwards S.V."/>
            <person name="Faircloth B.C."/>
            <person name="Fujita M.K."/>
            <person name="Greenwold M.J."/>
            <person name="Hoffmann F.G."/>
            <person name="Howard J.M."/>
            <person name="Iguchi T."/>
            <person name="Janes D.E."/>
            <person name="Khan S.Y."/>
            <person name="Kohno S."/>
            <person name="de Koning A.J."/>
            <person name="Lance S.L."/>
            <person name="McCarthy F.M."/>
            <person name="McCormack J.E."/>
            <person name="Merchant M.E."/>
            <person name="Peterson D.G."/>
            <person name="Pollock D.D."/>
            <person name="Pourmand N."/>
            <person name="Raney B.J."/>
            <person name="Roessler K.A."/>
            <person name="Sanford J.R."/>
            <person name="Sawyer R.H."/>
            <person name="Schmidt C.J."/>
            <person name="Triplett E.W."/>
            <person name="Tuberville T.D."/>
            <person name="Venegas-Anaya M."/>
            <person name="Howard J.T."/>
            <person name="Jarvis E.D."/>
            <person name="Guillette L.J.Jr."/>
            <person name="Glenn T.C."/>
            <person name="Green R.E."/>
            <person name="Ray D.A."/>
        </authorList>
    </citation>
    <scope>NUCLEOTIDE SEQUENCE [LARGE SCALE GENOMIC DNA]</scope>
    <source>
        <strain evidence="1">KSC_2009_1</strain>
    </source>
</reference>
<dbReference type="Proteomes" id="UP000050525">
    <property type="component" value="Unassembled WGS sequence"/>
</dbReference>
<gene>
    <name evidence="1" type="ORF">Y1Q_0015674</name>
</gene>
<organism evidence="1 2">
    <name type="scientific">Alligator mississippiensis</name>
    <name type="common">American alligator</name>
    <dbReference type="NCBI Taxonomy" id="8496"/>
    <lineage>
        <taxon>Eukaryota</taxon>
        <taxon>Metazoa</taxon>
        <taxon>Chordata</taxon>
        <taxon>Craniata</taxon>
        <taxon>Vertebrata</taxon>
        <taxon>Euteleostomi</taxon>
        <taxon>Archelosauria</taxon>
        <taxon>Archosauria</taxon>
        <taxon>Crocodylia</taxon>
        <taxon>Alligatoridae</taxon>
        <taxon>Alligatorinae</taxon>
        <taxon>Alligator</taxon>
    </lineage>
</organism>
<accession>A0A151NNM8</accession>
<evidence type="ECO:0000313" key="2">
    <source>
        <dbReference type="Proteomes" id="UP000050525"/>
    </source>
</evidence>